<dbReference type="EMBL" id="QEQK01000001">
    <property type="protein sequence ID" value="PWN57623.1"/>
    <property type="molecule type" value="Genomic_DNA"/>
</dbReference>
<organism evidence="1 2">
    <name type="scientific">Abyssibacter profundi</name>
    <dbReference type="NCBI Taxonomy" id="2182787"/>
    <lineage>
        <taxon>Bacteria</taxon>
        <taxon>Pseudomonadati</taxon>
        <taxon>Pseudomonadota</taxon>
        <taxon>Gammaproteobacteria</taxon>
        <taxon>Chromatiales</taxon>
        <taxon>Oceanococcaceae</taxon>
        <taxon>Abyssibacter</taxon>
    </lineage>
</organism>
<dbReference type="Proteomes" id="UP000251800">
    <property type="component" value="Unassembled WGS sequence"/>
</dbReference>
<sequence length="314" mass="35413">MLFKFVEDPAQNLALNMINTASRSIAQGIEATLLKYKWEQAGFDDESLSVALAELLADDLLEIHHAGDTPMLRFSAQAYESFVRANVYGALEQAAQLPDRPHEPSARPLTEHELRLAVLEIYRELSLGQQGLIPSSTLARFWREAERRAEDLRLAVDILLRDRFLEIVRREFDPQFRLTAAGAAYLAGPSAPAALIDRLGPADKGVSRCDRLSDRSLTRHLITLVDAPETDYPYALLAQRWQDSGLHGDWLVLGCDLLLKRGYLVLESETPLRLRLTPRGQDFREHAGKRLRRLGTRLAVRESADALRKLRARS</sequence>
<evidence type="ECO:0000313" key="2">
    <source>
        <dbReference type="Proteomes" id="UP000251800"/>
    </source>
</evidence>
<dbReference type="AlphaFoldDB" id="A0A363UQ77"/>
<accession>A0A363UQ77</accession>
<comment type="caution">
    <text evidence="1">The sequence shown here is derived from an EMBL/GenBank/DDBJ whole genome shotgun (WGS) entry which is preliminary data.</text>
</comment>
<proteinExistence type="predicted"/>
<keyword evidence="2" id="KW-1185">Reference proteome</keyword>
<evidence type="ECO:0000313" key="1">
    <source>
        <dbReference type="EMBL" id="PWN57623.1"/>
    </source>
</evidence>
<name>A0A363UQ77_9GAMM</name>
<dbReference type="RefSeq" id="WP_109718479.1">
    <property type="nucleotide sequence ID" value="NZ_QEQK01000001.1"/>
</dbReference>
<reference evidence="1 2" key="1">
    <citation type="submission" date="2018-05" db="EMBL/GenBank/DDBJ databases">
        <title>Abyssibacter profundi OUC007T gen. nov., sp. nov, a marine bacterium isolated from seawater of the Mariana Trench.</title>
        <authorList>
            <person name="Zhou S."/>
        </authorList>
    </citation>
    <scope>NUCLEOTIDE SEQUENCE [LARGE SCALE GENOMIC DNA]</scope>
    <source>
        <strain evidence="1 2">OUC007</strain>
    </source>
</reference>
<protein>
    <submittedName>
        <fullName evidence="1">Uncharacterized protein</fullName>
    </submittedName>
</protein>
<gene>
    <name evidence="1" type="ORF">DEH80_00325</name>
</gene>